<dbReference type="Proteomes" id="UP000410492">
    <property type="component" value="Unassembled WGS sequence"/>
</dbReference>
<sequence>MCGFSPGMERITGKDIVMGKDKRMEIRSGIKKIIVCQFTREFLSKQSSKHHAKGTCIELGRWHADFHHFDPDNSANVFMLNKDIEDERFDESINRSKNTFLRNSDTATNPSFIFNVLMQVSVFDLVMFVWSNILLKKPLEKREREKV</sequence>
<dbReference type="EMBL" id="CAACVG010013590">
    <property type="protein sequence ID" value="VEN62097.1"/>
    <property type="molecule type" value="Genomic_DNA"/>
</dbReference>
<keyword evidence="2" id="KW-1185">Reference proteome</keyword>
<organism evidence="1 2">
    <name type="scientific">Callosobruchus maculatus</name>
    <name type="common">Southern cowpea weevil</name>
    <name type="synonym">Pulse bruchid</name>
    <dbReference type="NCBI Taxonomy" id="64391"/>
    <lineage>
        <taxon>Eukaryota</taxon>
        <taxon>Metazoa</taxon>
        <taxon>Ecdysozoa</taxon>
        <taxon>Arthropoda</taxon>
        <taxon>Hexapoda</taxon>
        <taxon>Insecta</taxon>
        <taxon>Pterygota</taxon>
        <taxon>Neoptera</taxon>
        <taxon>Endopterygota</taxon>
        <taxon>Coleoptera</taxon>
        <taxon>Polyphaga</taxon>
        <taxon>Cucujiformia</taxon>
        <taxon>Chrysomeloidea</taxon>
        <taxon>Chrysomelidae</taxon>
        <taxon>Bruchinae</taxon>
        <taxon>Bruchini</taxon>
        <taxon>Callosobruchus</taxon>
    </lineage>
</organism>
<name>A0A653DPC2_CALMS</name>
<dbReference type="AlphaFoldDB" id="A0A653DPC2"/>
<evidence type="ECO:0000313" key="2">
    <source>
        <dbReference type="Proteomes" id="UP000410492"/>
    </source>
</evidence>
<accession>A0A653DPC2</accession>
<evidence type="ECO:0000313" key="1">
    <source>
        <dbReference type="EMBL" id="VEN62097.1"/>
    </source>
</evidence>
<reference evidence="1 2" key="1">
    <citation type="submission" date="2019-01" db="EMBL/GenBank/DDBJ databases">
        <authorList>
            <person name="Sayadi A."/>
        </authorList>
    </citation>
    <scope>NUCLEOTIDE SEQUENCE [LARGE SCALE GENOMIC DNA]</scope>
</reference>
<proteinExistence type="predicted"/>
<gene>
    <name evidence="1" type="ORF">CALMAC_LOCUS19306</name>
</gene>
<protein>
    <submittedName>
        <fullName evidence="1">Uncharacterized protein</fullName>
    </submittedName>
</protein>
<dbReference type="OrthoDB" id="6359816at2759"/>